<keyword evidence="13" id="KW-1185">Reference proteome</keyword>
<keyword evidence="2" id="KW-0433">Leucine-rich repeat</keyword>
<comment type="caution">
    <text evidence="12">The sequence shown here is derived from an EMBL/GenBank/DDBJ whole genome shotgun (WGS) entry which is preliminary data.</text>
</comment>
<evidence type="ECO:0000256" key="4">
    <source>
        <dbReference type="ARBA" id="ARBA00022729"/>
    </source>
</evidence>
<keyword evidence="9" id="KW-0325">Glycoprotein</keyword>
<feature type="domain" description="Leucine-rich repeat-containing N-terminal plant-type" evidence="11">
    <location>
        <begin position="53"/>
        <end position="90"/>
    </location>
</feature>
<evidence type="ECO:0000256" key="10">
    <source>
        <dbReference type="SAM" id="Phobius"/>
    </source>
</evidence>
<dbReference type="Pfam" id="PF08263">
    <property type="entry name" value="LRRNT_2"/>
    <property type="match status" value="1"/>
</dbReference>
<evidence type="ECO:0000313" key="12">
    <source>
        <dbReference type="EMBL" id="KAK9901471.1"/>
    </source>
</evidence>
<keyword evidence="4" id="KW-0732">Signal</keyword>
<evidence type="ECO:0000256" key="5">
    <source>
        <dbReference type="ARBA" id="ARBA00022737"/>
    </source>
</evidence>
<keyword evidence="6 10" id="KW-1133">Transmembrane helix</keyword>
<evidence type="ECO:0000256" key="3">
    <source>
        <dbReference type="ARBA" id="ARBA00022692"/>
    </source>
</evidence>
<keyword evidence="8" id="KW-0675">Receptor</keyword>
<dbReference type="PANTHER" id="PTHR48063">
    <property type="entry name" value="LRR RECEPTOR-LIKE KINASE"/>
    <property type="match status" value="1"/>
</dbReference>
<keyword evidence="3 10" id="KW-0812">Transmembrane</keyword>
<accession>A0AAW1VKH8</accession>
<proteinExistence type="predicted"/>
<dbReference type="EMBL" id="JBEDUW010000304">
    <property type="protein sequence ID" value="KAK9901471.1"/>
    <property type="molecule type" value="Genomic_DNA"/>
</dbReference>
<evidence type="ECO:0000256" key="7">
    <source>
        <dbReference type="ARBA" id="ARBA00023136"/>
    </source>
</evidence>
<sequence>MPCHISATSFPIAFLVNFLLFLTQYYCVFLEATTILANSSTLVDGSFNATCIEEERNALLEFKHGLGDPLSVLDSWVGKDCCKWDGIVCNNRTDLVPFLQFNLRSTSDVNRKSFTFGDRGPKL</sequence>
<evidence type="ECO:0000256" key="6">
    <source>
        <dbReference type="ARBA" id="ARBA00022989"/>
    </source>
</evidence>
<dbReference type="InterPro" id="IPR032675">
    <property type="entry name" value="LRR_dom_sf"/>
</dbReference>
<evidence type="ECO:0000313" key="13">
    <source>
        <dbReference type="Proteomes" id="UP001457282"/>
    </source>
</evidence>
<reference evidence="12 13" key="1">
    <citation type="journal article" date="2023" name="G3 (Bethesda)">
        <title>A chromosome-length genome assembly and annotation of blackberry (Rubus argutus, cv. 'Hillquist').</title>
        <authorList>
            <person name="Bruna T."/>
            <person name="Aryal R."/>
            <person name="Dudchenko O."/>
            <person name="Sargent D.J."/>
            <person name="Mead D."/>
            <person name="Buti M."/>
            <person name="Cavallini A."/>
            <person name="Hytonen T."/>
            <person name="Andres J."/>
            <person name="Pham M."/>
            <person name="Weisz D."/>
            <person name="Mascagni F."/>
            <person name="Usai G."/>
            <person name="Natali L."/>
            <person name="Bassil N."/>
            <person name="Fernandez G.E."/>
            <person name="Lomsadze A."/>
            <person name="Armour M."/>
            <person name="Olukolu B."/>
            <person name="Poorten T."/>
            <person name="Britton C."/>
            <person name="Davik J."/>
            <person name="Ashrafi H."/>
            <person name="Aiden E.L."/>
            <person name="Borodovsky M."/>
            <person name="Worthington M."/>
        </authorList>
    </citation>
    <scope>NUCLEOTIDE SEQUENCE [LARGE SCALE GENOMIC DNA]</scope>
    <source>
        <strain evidence="12">PI 553951</strain>
    </source>
</reference>
<name>A0AAW1VKH8_RUBAR</name>
<organism evidence="12 13">
    <name type="scientific">Rubus argutus</name>
    <name type="common">Southern blackberry</name>
    <dbReference type="NCBI Taxonomy" id="59490"/>
    <lineage>
        <taxon>Eukaryota</taxon>
        <taxon>Viridiplantae</taxon>
        <taxon>Streptophyta</taxon>
        <taxon>Embryophyta</taxon>
        <taxon>Tracheophyta</taxon>
        <taxon>Spermatophyta</taxon>
        <taxon>Magnoliopsida</taxon>
        <taxon>eudicotyledons</taxon>
        <taxon>Gunneridae</taxon>
        <taxon>Pentapetalae</taxon>
        <taxon>rosids</taxon>
        <taxon>fabids</taxon>
        <taxon>Rosales</taxon>
        <taxon>Rosaceae</taxon>
        <taxon>Rosoideae</taxon>
        <taxon>Rosoideae incertae sedis</taxon>
        <taxon>Rubus</taxon>
    </lineage>
</organism>
<comment type="subcellular location">
    <subcellularLocation>
        <location evidence="1">Membrane</location>
        <topology evidence="1">Single-pass type I membrane protein</topology>
    </subcellularLocation>
</comment>
<dbReference type="InterPro" id="IPR046956">
    <property type="entry name" value="RLP23-like"/>
</dbReference>
<feature type="transmembrane region" description="Helical" evidence="10">
    <location>
        <begin position="12"/>
        <end position="30"/>
    </location>
</feature>
<evidence type="ECO:0000256" key="2">
    <source>
        <dbReference type="ARBA" id="ARBA00022614"/>
    </source>
</evidence>
<gene>
    <name evidence="12" type="ORF">M0R45_002102</name>
</gene>
<evidence type="ECO:0000259" key="11">
    <source>
        <dbReference type="Pfam" id="PF08263"/>
    </source>
</evidence>
<dbReference type="Proteomes" id="UP001457282">
    <property type="component" value="Unassembled WGS sequence"/>
</dbReference>
<dbReference type="Gene3D" id="3.80.10.10">
    <property type="entry name" value="Ribonuclease Inhibitor"/>
    <property type="match status" value="1"/>
</dbReference>
<evidence type="ECO:0000256" key="8">
    <source>
        <dbReference type="ARBA" id="ARBA00023170"/>
    </source>
</evidence>
<protein>
    <recommendedName>
        <fullName evidence="11">Leucine-rich repeat-containing N-terminal plant-type domain-containing protein</fullName>
    </recommendedName>
</protein>
<evidence type="ECO:0000256" key="1">
    <source>
        <dbReference type="ARBA" id="ARBA00004479"/>
    </source>
</evidence>
<keyword evidence="7 10" id="KW-0472">Membrane</keyword>
<dbReference type="GO" id="GO:0016020">
    <property type="term" value="C:membrane"/>
    <property type="evidence" value="ECO:0007669"/>
    <property type="project" value="UniProtKB-SubCell"/>
</dbReference>
<dbReference type="AlphaFoldDB" id="A0AAW1VKH8"/>
<keyword evidence="5" id="KW-0677">Repeat</keyword>
<dbReference type="InterPro" id="IPR013210">
    <property type="entry name" value="LRR_N_plant-typ"/>
</dbReference>
<evidence type="ECO:0000256" key="9">
    <source>
        <dbReference type="ARBA" id="ARBA00023180"/>
    </source>
</evidence>